<protein>
    <submittedName>
        <fullName evidence="2">Uncharacterized protein</fullName>
    </submittedName>
</protein>
<proteinExistence type="predicted"/>
<reference evidence="2 3" key="1">
    <citation type="journal article" date="2015" name="Genome Biol.">
        <title>Comparative genomics of Steinernema reveals deeply conserved gene regulatory networks.</title>
        <authorList>
            <person name="Dillman A.R."/>
            <person name="Macchietto M."/>
            <person name="Porter C.F."/>
            <person name="Rogers A."/>
            <person name="Williams B."/>
            <person name="Antoshechkin I."/>
            <person name="Lee M.M."/>
            <person name="Goodwin Z."/>
            <person name="Lu X."/>
            <person name="Lewis E.E."/>
            <person name="Goodrich-Blair H."/>
            <person name="Stock S.P."/>
            <person name="Adams B.J."/>
            <person name="Sternberg P.W."/>
            <person name="Mortazavi A."/>
        </authorList>
    </citation>
    <scope>NUCLEOTIDE SEQUENCE [LARGE SCALE GENOMIC DNA]</scope>
    <source>
        <strain evidence="2 3">ALL</strain>
    </source>
</reference>
<reference evidence="2 3" key="2">
    <citation type="journal article" date="2019" name="G3 (Bethesda)">
        <title>Hybrid Assembly of the Genome of the Entomopathogenic Nematode Steinernema carpocapsae Identifies the X-Chromosome.</title>
        <authorList>
            <person name="Serra L."/>
            <person name="Macchietto M."/>
            <person name="Macias-Munoz A."/>
            <person name="McGill C.J."/>
            <person name="Rodriguez I.M."/>
            <person name="Rodriguez B."/>
            <person name="Murad R."/>
            <person name="Mortazavi A."/>
        </authorList>
    </citation>
    <scope>NUCLEOTIDE SEQUENCE [LARGE SCALE GENOMIC DNA]</scope>
    <source>
        <strain evidence="2 3">ALL</strain>
    </source>
</reference>
<sequence>MWWRVFVDISDKDDVFSAILASQILGSLCDWLCCGTRASRRPRTSASTFDAIDGTPSAPIQTAPQRNGRKISPIETVPAPTTIHSNNQQHVIVRQKYDSRSTTPETSARITRPPTTKCATCMHYRSSVPPQVPKLVFGLPHDFTNAVSRRSSTDENLRSLTEILGWLLMDFLYV</sequence>
<name>A0A4U5M8S5_STECR</name>
<feature type="region of interest" description="Disordered" evidence="1">
    <location>
        <begin position="45"/>
        <end position="72"/>
    </location>
</feature>
<dbReference type="AlphaFoldDB" id="A0A4U5M8S5"/>
<dbReference type="EMBL" id="AZBU02000009">
    <property type="protein sequence ID" value="TKR65377.1"/>
    <property type="molecule type" value="Genomic_DNA"/>
</dbReference>
<evidence type="ECO:0000313" key="3">
    <source>
        <dbReference type="Proteomes" id="UP000298663"/>
    </source>
</evidence>
<accession>A0A4U5M8S5</accession>
<evidence type="ECO:0000313" key="2">
    <source>
        <dbReference type="EMBL" id="TKR65377.1"/>
    </source>
</evidence>
<comment type="caution">
    <text evidence="2">The sequence shown here is derived from an EMBL/GenBank/DDBJ whole genome shotgun (WGS) entry which is preliminary data.</text>
</comment>
<gene>
    <name evidence="2" type="ORF">L596_025788</name>
</gene>
<organism evidence="2 3">
    <name type="scientific">Steinernema carpocapsae</name>
    <name type="common">Entomopathogenic nematode</name>
    <dbReference type="NCBI Taxonomy" id="34508"/>
    <lineage>
        <taxon>Eukaryota</taxon>
        <taxon>Metazoa</taxon>
        <taxon>Ecdysozoa</taxon>
        <taxon>Nematoda</taxon>
        <taxon>Chromadorea</taxon>
        <taxon>Rhabditida</taxon>
        <taxon>Tylenchina</taxon>
        <taxon>Panagrolaimomorpha</taxon>
        <taxon>Strongyloidoidea</taxon>
        <taxon>Steinernematidae</taxon>
        <taxon>Steinernema</taxon>
    </lineage>
</organism>
<dbReference type="Proteomes" id="UP000298663">
    <property type="component" value="Unassembled WGS sequence"/>
</dbReference>
<dbReference type="OrthoDB" id="10432060at2759"/>
<evidence type="ECO:0000256" key="1">
    <source>
        <dbReference type="SAM" id="MobiDB-lite"/>
    </source>
</evidence>
<keyword evidence="3" id="KW-1185">Reference proteome</keyword>